<proteinExistence type="predicted"/>
<organism evidence="2 3">
    <name type="scientific">Tothia fuscella</name>
    <dbReference type="NCBI Taxonomy" id="1048955"/>
    <lineage>
        <taxon>Eukaryota</taxon>
        <taxon>Fungi</taxon>
        <taxon>Dikarya</taxon>
        <taxon>Ascomycota</taxon>
        <taxon>Pezizomycotina</taxon>
        <taxon>Dothideomycetes</taxon>
        <taxon>Pleosporomycetidae</taxon>
        <taxon>Venturiales</taxon>
        <taxon>Cylindrosympodiaceae</taxon>
        <taxon>Tothia</taxon>
    </lineage>
</organism>
<keyword evidence="3" id="KW-1185">Reference proteome</keyword>
<feature type="domain" description="DUF7730" evidence="1">
    <location>
        <begin position="8"/>
        <end position="263"/>
    </location>
</feature>
<comment type="caution">
    <text evidence="2">The sequence shown here is derived from an EMBL/GenBank/DDBJ whole genome shotgun (WGS) entry which is preliminary data.</text>
</comment>
<dbReference type="Proteomes" id="UP000800235">
    <property type="component" value="Unassembled WGS sequence"/>
</dbReference>
<accession>A0A9P4NR32</accession>
<name>A0A9P4NR32_9PEZI</name>
<dbReference type="Pfam" id="PF24864">
    <property type="entry name" value="DUF7730"/>
    <property type="match status" value="1"/>
</dbReference>
<evidence type="ECO:0000313" key="3">
    <source>
        <dbReference type="Proteomes" id="UP000800235"/>
    </source>
</evidence>
<dbReference type="InterPro" id="IPR056632">
    <property type="entry name" value="DUF7730"/>
</dbReference>
<dbReference type="EMBL" id="MU007041">
    <property type="protein sequence ID" value="KAF2430110.1"/>
    <property type="molecule type" value="Genomic_DNA"/>
</dbReference>
<reference evidence="2" key="1">
    <citation type="journal article" date="2020" name="Stud. Mycol.">
        <title>101 Dothideomycetes genomes: a test case for predicting lifestyles and emergence of pathogens.</title>
        <authorList>
            <person name="Haridas S."/>
            <person name="Albert R."/>
            <person name="Binder M."/>
            <person name="Bloem J."/>
            <person name="Labutti K."/>
            <person name="Salamov A."/>
            <person name="Andreopoulos B."/>
            <person name="Baker S."/>
            <person name="Barry K."/>
            <person name="Bills G."/>
            <person name="Bluhm B."/>
            <person name="Cannon C."/>
            <person name="Castanera R."/>
            <person name="Culley D."/>
            <person name="Daum C."/>
            <person name="Ezra D."/>
            <person name="Gonzalez J."/>
            <person name="Henrissat B."/>
            <person name="Kuo A."/>
            <person name="Liang C."/>
            <person name="Lipzen A."/>
            <person name="Lutzoni F."/>
            <person name="Magnuson J."/>
            <person name="Mondo S."/>
            <person name="Nolan M."/>
            <person name="Ohm R."/>
            <person name="Pangilinan J."/>
            <person name="Park H.-J."/>
            <person name="Ramirez L."/>
            <person name="Alfaro M."/>
            <person name="Sun H."/>
            <person name="Tritt A."/>
            <person name="Yoshinaga Y."/>
            <person name="Zwiers L.-H."/>
            <person name="Turgeon B."/>
            <person name="Goodwin S."/>
            <person name="Spatafora J."/>
            <person name="Crous P."/>
            <person name="Grigoriev I."/>
        </authorList>
    </citation>
    <scope>NUCLEOTIDE SEQUENCE</scope>
    <source>
        <strain evidence="2">CBS 130266</strain>
    </source>
</reference>
<dbReference type="AlphaFoldDB" id="A0A9P4NR32"/>
<dbReference type="OrthoDB" id="4757095at2759"/>
<dbReference type="PANTHER" id="PTHR38790">
    <property type="entry name" value="2EXR DOMAIN-CONTAINING PROTEIN-RELATED"/>
    <property type="match status" value="1"/>
</dbReference>
<evidence type="ECO:0000259" key="1">
    <source>
        <dbReference type="Pfam" id="PF24864"/>
    </source>
</evidence>
<sequence>MEMQVLPAFIQKLSLDIRLRIYHELFTSREQVVHIYKDKRRGRHLCHFPCQTPIDWEGGQFSWGRGRWESVHMFCLTGLRESQEYNERKWFERGALKLEERLSPKADILAVLLSCKTIYSEAIDIVYKTTRFSFVGVEAMNHFLDVVPTVNVLKIKLLHVMWKDLTFRLRLEDQNGDPVSFPSSYLGRLKQARKTTTRTARSDAALALWNEAWNKLAVITNITPLPQVHVMIYDRTSAFDFDYTAMLPVLAKIRADSFVVDAPGNGTVGDVGPFPCDVQLRANLMEGNRLRLRMQPPRSCFALR</sequence>
<gene>
    <name evidence="2" type="ORF">EJ08DRAFT_251860</name>
</gene>
<evidence type="ECO:0000313" key="2">
    <source>
        <dbReference type="EMBL" id="KAF2430110.1"/>
    </source>
</evidence>
<protein>
    <recommendedName>
        <fullName evidence="1">DUF7730 domain-containing protein</fullName>
    </recommendedName>
</protein>